<dbReference type="Proteomes" id="UP001597389">
    <property type="component" value="Unassembled WGS sequence"/>
</dbReference>
<dbReference type="EMBL" id="JBHUJB010000034">
    <property type="protein sequence ID" value="MFD2158785.1"/>
    <property type="molecule type" value="Genomic_DNA"/>
</dbReference>
<dbReference type="PANTHER" id="PTHR46246:SF1">
    <property type="entry name" value="GUANOSINE-3',5'-BIS(DIPHOSPHATE) 3'-PYROPHOSPHOHYDROLASE MESH1"/>
    <property type="match status" value="1"/>
</dbReference>
<dbReference type="SUPFAM" id="SSF109604">
    <property type="entry name" value="HD-domain/PDEase-like"/>
    <property type="match status" value="1"/>
</dbReference>
<evidence type="ECO:0000313" key="2">
    <source>
        <dbReference type="Proteomes" id="UP001597389"/>
    </source>
</evidence>
<dbReference type="PANTHER" id="PTHR46246">
    <property type="entry name" value="GUANOSINE-3',5'-BIS(DIPHOSPHATE) 3'-PYROPHOSPHOHYDROLASE MESH1"/>
    <property type="match status" value="1"/>
</dbReference>
<accession>A0ABW4ZAP1</accession>
<sequence length="141" mass="16468">MSNLARAIEIASSAHKEQTRFDGSPYILHPLRLMFQLEGELEQMAAVLHDVVEDTEWTFEDLRNEGFNEALIEALDCLTRREGESYKEFIDRLAPNHVARAVKIADLEDNMNLKQLERVTENDLKRTAKYHKHWKRLVSMD</sequence>
<organism evidence="1 2">
    <name type="scientific">Rubritalea tangerina</name>
    <dbReference type="NCBI Taxonomy" id="430798"/>
    <lineage>
        <taxon>Bacteria</taxon>
        <taxon>Pseudomonadati</taxon>
        <taxon>Verrucomicrobiota</taxon>
        <taxon>Verrucomicrobiia</taxon>
        <taxon>Verrucomicrobiales</taxon>
        <taxon>Rubritaleaceae</taxon>
        <taxon>Rubritalea</taxon>
    </lineage>
</organism>
<keyword evidence="2" id="KW-1185">Reference proteome</keyword>
<gene>
    <name evidence="1" type="ORF">ACFSW8_07745</name>
</gene>
<protein>
    <submittedName>
        <fullName evidence="1">GTP pyrophosphokinase</fullName>
    </submittedName>
</protein>
<reference evidence="2" key="1">
    <citation type="journal article" date="2019" name="Int. J. Syst. Evol. Microbiol.">
        <title>The Global Catalogue of Microorganisms (GCM) 10K type strain sequencing project: providing services to taxonomists for standard genome sequencing and annotation.</title>
        <authorList>
            <consortium name="The Broad Institute Genomics Platform"/>
            <consortium name="The Broad Institute Genome Sequencing Center for Infectious Disease"/>
            <person name="Wu L."/>
            <person name="Ma J."/>
        </authorList>
    </citation>
    <scope>NUCLEOTIDE SEQUENCE [LARGE SCALE GENOMIC DNA]</scope>
    <source>
        <strain evidence="2">CCUG 57942</strain>
    </source>
</reference>
<dbReference type="Gene3D" id="1.10.3210.10">
    <property type="entry name" value="Hypothetical protein af1432"/>
    <property type="match status" value="1"/>
</dbReference>
<proteinExistence type="predicted"/>
<comment type="caution">
    <text evidence="1">The sequence shown here is derived from an EMBL/GenBank/DDBJ whole genome shotgun (WGS) entry which is preliminary data.</text>
</comment>
<evidence type="ECO:0000313" key="1">
    <source>
        <dbReference type="EMBL" id="MFD2158785.1"/>
    </source>
</evidence>
<dbReference type="InterPro" id="IPR052194">
    <property type="entry name" value="MESH1"/>
</dbReference>
<name>A0ABW4ZAP1_9BACT</name>